<dbReference type="Proteomes" id="UP001498398">
    <property type="component" value="Unassembled WGS sequence"/>
</dbReference>
<sequence>MLPPRQPRFRHPLFTIQRLARKLRKDCKKSFNPTQVRPTLYKNPSDKPVLSYYPPIWAQSRQEVCESLEWFRSFQGGVYFSNNIAKGYLLSAFPSQRDAFYHNGKLIISHGGGKAESLSYTREGQPKLCAAEDQNAQDNSVRALLTNYNRQIPLVLLIDDRYPRFPFDLSKKGIAYTVLGLYIITHVWQEYEEKTSTQRGRVVRFKFAFQWCDDQGIPWWWKKPENKAPNSEAHGSHKPCPPFRRSMPVKKKETKLSEIHPPDRLADSSSCLACSKSSPQVFSVGWACLHSSCPQFWILPTGAELPSSLEYHEPFLKLRSTISLDDELKDIRPLLPLTNPSNKVTTVHTFSKGWHCNICGRLSCRFKFEHWECAHCGNSLPVHGRTRTALELRVIDTSISFSGYKLKDSKIKQTHDQPFVNDRDGGHCMTFILPENKGYIHRIRPKNIKLREADEIFELYQEEASNGELPFRRFPLTTHKCNHTFAVPRPKILTGFQYEALY</sequence>
<keyword evidence="2" id="KW-1185">Reference proteome</keyword>
<name>A0ABR1K5X7_9AGAR</name>
<comment type="caution">
    <text evidence="1">The sequence shown here is derived from an EMBL/GenBank/DDBJ whole genome shotgun (WGS) entry which is preliminary data.</text>
</comment>
<organism evidence="1 2">
    <name type="scientific">Marasmiellus scandens</name>
    <dbReference type="NCBI Taxonomy" id="2682957"/>
    <lineage>
        <taxon>Eukaryota</taxon>
        <taxon>Fungi</taxon>
        <taxon>Dikarya</taxon>
        <taxon>Basidiomycota</taxon>
        <taxon>Agaricomycotina</taxon>
        <taxon>Agaricomycetes</taxon>
        <taxon>Agaricomycetidae</taxon>
        <taxon>Agaricales</taxon>
        <taxon>Marasmiineae</taxon>
        <taxon>Omphalotaceae</taxon>
        <taxon>Marasmiellus</taxon>
    </lineage>
</organism>
<evidence type="ECO:0000313" key="2">
    <source>
        <dbReference type="Proteomes" id="UP001498398"/>
    </source>
</evidence>
<accession>A0ABR1K5X7</accession>
<dbReference type="EMBL" id="JBANRG010000001">
    <property type="protein sequence ID" value="KAK7472602.1"/>
    <property type="molecule type" value="Genomic_DNA"/>
</dbReference>
<proteinExistence type="predicted"/>
<gene>
    <name evidence="1" type="ORF">VKT23_000715</name>
</gene>
<evidence type="ECO:0000313" key="1">
    <source>
        <dbReference type="EMBL" id="KAK7472602.1"/>
    </source>
</evidence>
<protein>
    <submittedName>
        <fullName evidence="1">Uncharacterized protein</fullName>
    </submittedName>
</protein>
<reference evidence="1 2" key="1">
    <citation type="submission" date="2024-01" db="EMBL/GenBank/DDBJ databases">
        <title>A draft genome for the cacao thread blight pathogen Marasmiellus scandens.</title>
        <authorList>
            <person name="Baruah I.K."/>
            <person name="Leung J."/>
            <person name="Bukari Y."/>
            <person name="Amoako-Attah I."/>
            <person name="Meinhardt L.W."/>
            <person name="Bailey B.A."/>
            <person name="Cohen S.P."/>
        </authorList>
    </citation>
    <scope>NUCLEOTIDE SEQUENCE [LARGE SCALE GENOMIC DNA]</scope>
    <source>
        <strain evidence="1 2">GH-19</strain>
    </source>
</reference>